<protein>
    <submittedName>
        <fullName evidence="1">Uncharacterized protein</fullName>
    </submittedName>
</protein>
<organism evidence="1 2">
    <name type="scientific">Auriscalpium vulgare</name>
    <dbReference type="NCBI Taxonomy" id="40419"/>
    <lineage>
        <taxon>Eukaryota</taxon>
        <taxon>Fungi</taxon>
        <taxon>Dikarya</taxon>
        <taxon>Basidiomycota</taxon>
        <taxon>Agaricomycotina</taxon>
        <taxon>Agaricomycetes</taxon>
        <taxon>Russulales</taxon>
        <taxon>Auriscalpiaceae</taxon>
        <taxon>Auriscalpium</taxon>
    </lineage>
</organism>
<dbReference type="EMBL" id="MU275917">
    <property type="protein sequence ID" value="KAI0046795.1"/>
    <property type="molecule type" value="Genomic_DNA"/>
</dbReference>
<reference evidence="1" key="2">
    <citation type="journal article" date="2022" name="New Phytol.">
        <title>Evolutionary transition to the ectomycorrhizal habit in the genomes of a hyperdiverse lineage of mushroom-forming fungi.</title>
        <authorList>
            <person name="Looney B."/>
            <person name="Miyauchi S."/>
            <person name="Morin E."/>
            <person name="Drula E."/>
            <person name="Courty P.E."/>
            <person name="Kohler A."/>
            <person name="Kuo A."/>
            <person name="LaButti K."/>
            <person name="Pangilinan J."/>
            <person name="Lipzen A."/>
            <person name="Riley R."/>
            <person name="Andreopoulos W."/>
            <person name="He G."/>
            <person name="Johnson J."/>
            <person name="Nolan M."/>
            <person name="Tritt A."/>
            <person name="Barry K.W."/>
            <person name="Grigoriev I.V."/>
            <person name="Nagy L.G."/>
            <person name="Hibbett D."/>
            <person name="Henrissat B."/>
            <person name="Matheny P.B."/>
            <person name="Labbe J."/>
            <person name="Martin F.M."/>
        </authorList>
    </citation>
    <scope>NUCLEOTIDE SEQUENCE</scope>
    <source>
        <strain evidence="1">FP105234-sp</strain>
    </source>
</reference>
<accession>A0ACB8RS59</accession>
<keyword evidence="2" id="KW-1185">Reference proteome</keyword>
<gene>
    <name evidence="1" type="ORF">FA95DRAFT_1606607</name>
</gene>
<proteinExistence type="predicted"/>
<comment type="caution">
    <text evidence="1">The sequence shown here is derived from an EMBL/GenBank/DDBJ whole genome shotgun (WGS) entry which is preliminary data.</text>
</comment>
<evidence type="ECO:0000313" key="1">
    <source>
        <dbReference type="EMBL" id="KAI0046795.1"/>
    </source>
</evidence>
<dbReference type="Proteomes" id="UP000814033">
    <property type="component" value="Unassembled WGS sequence"/>
</dbReference>
<evidence type="ECO:0000313" key="2">
    <source>
        <dbReference type="Proteomes" id="UP000814033"/>
    </source>
</evidence>
<sequence length="360" mass="39821">MSPRRPSSHPSIPSLPARSYKAGADDRFVGGFCLPVQQSPRRLPPVDRQLFPPLHVPAALSYYQYSQCTGRKKALCIGINYTDCEEPLRLNGCVADAHRMANFLTTRLNYKPEDVLLLTDEHVDSRLRPTKANMLSAMAWLVHGARTNDSLFFHYAGHGNQIRDVDGEEEDGQDETIQPLDFLTHGDIVDDDIHNIMVKPLPPGCRLTSIFDCCHSGTVMDLPYVYSANGKLKKIGLIASTARLVPQMWHGARRGNLASAGTLFSMICTGRHIRAGKMARQTKASAADCISFGACTDSEEAMDLQDDGAMSSAFIASLTLNKEQTFEELLADLRKRLASYRQKPQLSASHPMDVNLQFIA</sequence>
<reference evidence="1" key="1">
    <citation type="submission" date="2021-02" db="EMBL/GenBank/DDBJ databases">
        <authorList>
            <consortium name="DOE Joint Genome Institute"/>
            <person name="Ahrendt S."/>
            <person name="Looney B.P."/>
            <person name="Miyauchi S."/>
            <person name="Morin E."/>
            <person name="Drula E."/>
            <person name="Courty P.E."/>
            <person name="Chicoki N."/>
            <person name="Fauchery L."/>
            <person name="Kohler A."/>
            <person name="Kuo A."/>
            <person name="Labutti K."/>
            <person name="Pangilinan J."/>
            <person name="Lipzen A."/>
            <person name="Riley R."/>
            <person name="Andreopoulos W."/>
            <person name="He G."/>
            <person name="Johnson J."/>
            <person name="Barry K.W."/>
            <person name="Grigoriev I.V."/>
            <person name="Nagy L."/>
            <person name="Hibbett D."/>
            <person name="Henrissat B."/>
            <person name="Matheny P.B."/>
            <person name="Labbe J."/>
            <person name="Martin F."/>
        </authorList>
    </citation>
    <scope>NUCLEOTIDE SEQUENCE</scope>
    <source>
        <strain evidence="1">FP105234-sp</strain>
    </source>
</reference>
<name>A0ACB8RS59_9AGAM</name>